<dbReference type="EMBL" id="SEOQ01000767">
    <property type="protein sequence ID" value="TFY57213.1"/>
    <property type="molecule type" value="Genomic_DNA"/>
</dbReference>
<evidence type="ECO:0000313" key="3">
    <source>
        <dbReference type="EMBL" id="TFY57213.1"/>
    </source>
</evidence>
<keyword evidence="2" id="KW-0732">Signal</keyword>
<dbReference type="AlphaFoldDB" id="A0A4Y9Y5Y4"/>
<evidence type="ECO:0000313" key="4">
    <source>
        <dbReference type="Proteomes" id="UP000298327"/>
    </source>
</evidence>
<accession>A0A4Y9Y5Y4</accession>
<dbReference type="Proteomes" id="UP000298327">
    <property type="component" value="Unassembled WGS sequence"/>
</dbReference>
<comment type="caution">
    <text evidence="3">The sequence shown here is derived from an EMBL/GenBank/DDBJ whole genome shotgun (WGS) entry which is preliminary data.</text>
</comment>
<feature type="transmembrane region" description="Helical" evidence="1">
    <location>
        <begin position="182"/>
        <end position="203"/>
    </location>
</feature>
<feature type="chain" id="PRO_5021438928" evidence="2">
    <location>
        <begin position="26"/>
        <end position="204"/>
    </location>
</feature>
<keyword evidence="1" id="KW-0472">Membrane</keyword>
<gene>
    <name evidence="3" type="ORF">EVG20_g8631</name>
</gene>
<keyword evidence="1" id="KW-1133">Transmembrane helix</keyword>
<name>A0A4Y9Y5Y4_9AGAM</name>
<protein>
    <submittedName>
        <fullName evidence="3">Uncharacterized protein</fullName>
    </submittedName>
</protein>
<evidence type="ECO:0000256" key="2">
    <source>
        <dbReference type="SAM" id="SignalP"/>
    </source>
</evidence>
<keyword evidence="1" id="KW-0812">Transmembrane</keyword>
<feature type="signal peptide" evidence="2">
    <location>
        <begin position="1"/>
        <end position="25"/>
    </location>
</feature>
<keyword evidence="4" id="KW-1185">Reference proteome</keyword>
<evidence type="ECO:0000256" key="1">
    <source>
        <dbReference type="SAM" id="Phobius"/>
    </source>
</evidence>
<organism evidence="3 4">
    <name type="scientific">Dentipellis fragilis</name>
    <dbReference type="NCBI Taxonomy" id="205917"/>
    <lineage>
        <taxon>Eukaryota</taxon>
        <taxon>Fungi</taxon>
        <taxon>Dikarya</taxon>
        <taxon>Basidiomycota</taxon>
        <taxon>Agaricomycotina</taxon>
        <taxon>Agaricomycetes</taxon>
        <taxon>Russulales</taxon>
        <taxon>Hericiaceae</taxon>
        <taxon>Dentipellis</taxon>
    </lineage>
</organism>
<proteinExistence type="predicted"/>
<reference evidence="3 4" key="1">
    <citation type="submission" date="2019-02" db="EMBL/GenBank/DDBJ databases">
        <title>Genome sequencing of the rare red list fungi Dentipellis fragilis.</title>
        <authorList>
            <person name="Buettner E."/>
            <person name="Kellner H."/>
        </authorList>
    </citation>
    <scope>NUCLEOTIDE SEQUENCE [LARGE SCALE GENOMIC DNA]</scope>
    <source>
        <strain evidence="3 4">DSM 105465</strain>
    </source>
</reference>
<sequence length="204" mass="22303">MTCRVLSLSSLFLLLPLTLAPLLHSVSLKTSYTASAMALASHRMPICTLALHGRNLTVHAPGCRFSLTRAFVDAGLHSLAHSLALCLSHRTWYMSCPLTRARSLIMSALVTSACSALLIRAADACPHRHLRPRPVHASVSDNWHSVSARRLACLHVRSSLRARLRSPVPGYLMVGFCSMCRVLPMDIFCSVILHLGVVVVLVYV</sequence>